<protein>
    <recommendedName>
        <fullName evidence="8">Attacin C-terminal domain-containing protein</fullName>
    </recommendedName>
</protein>
<dbReference type="OrthoDB" id="7441167at2759"/>
<evidence type="ECO:0000256" key="3">
    <source>
        <dbReference type="ARBA" id="ARBA00022525"/>
    </source>
</evidence>
<dbReference type="AlphaFoldDB" id="A0A9J6CHA9"/>
<comment type="caution">
    <text evidence="9">The sequence shown here is derived from an EMBL/GenBank/DDBJ whole genome shotgun (WGS) entry which is preliminary data.</text>
</comment>
<keyword evidence="5" id="KW-0399">Innate immunity</keyword>
<dbReference type="GO" id="GO:0042742">
    <property type="term" value="P:defense response to bacterium"/>
    <property type="evidence" value="ECO:0007669"/>
    <property type="project" value="UniProtKB-KW"/>
</dbReference>
<keyword evidence="6" id="KW-0391">Immunity</keyword>
<organism evidence="9 10">
    <name type="scientific">Polypedilum vanderplanki</name>
    <name type="common">Sleeping chironomid midge</name>
    <dbReference type="NCBI Taxonomy" id="319348"/>
    <lineage>
        <taxon>Eukaryota</taxon>
        <taxon>Metazoa</taxon>
        <taxon>Ecdysozoa</taxon>
        <taxon>Arthropoda</taxon>
        <taxon>Hexapoda</taxon>
        <taxon>Insecta</taxon>
        <taxon>Pterygota</taxon>
        <taxon>Neoptera</taxon>
        <taxon>Endopterygota</taxon>
        <taxon>Diptera</taxon>
        <taxon>Nematocera</taxon>
        <taxon>Chironomoidea</taxon>
        <taxon>Chironomidae</taxon>
        <taxon>Chironominae</taxon>
        <taxon>Polypedilum</taxon>
        <taxon>Polypedilum</taxon>
    </lineage>
</organism>
<evidence type="ECO:0000256" key="2">
    <source>
        <dbReference type="ARBA" id="ARBA00007550"/>
    </source>
</evidence>
<proteinExistence type="inferred from homology"/>
<keyword evidence="10" id="KW-1185">Reference proteome</keyword>
<evidence type="ECO:0000256" key="5">
    <source>
        <dbReference type="ARBA" id="ARBA00022588"/>
    </source>
</evidence>
<comment type="similarity">
    <text evidence="2">Belongs to the attacin/sarcotoxin-2 family.</text>
</comment>
<sequence length="165" mass="18658">MNVSGFLEHHSILNLNFNKIQINSFSIKMNKILIVSLASLMLTSAAPSYDLKYYGTANLYNDGTHKLNFNGWAGNTKRFRRQFEYENFGGNFEYQHRNGHSLSLGSNVIPKLDQQTIDVTGNANIWRSDDKLTSLNAYGSASHNIGDFNKGHTDYKAGLTFDYTF</sequence>
<keyword evidence="3" id="KW-0964">Secreted</keyword>
<dbReference type="GO" id="GO:0005576">
    <property type="term" value="C:extracellular region"/>
    <property type="evidence" value="ECO:0007669"/>
    <property type="project" value="UniProtKB-SubCell"/>
</dbReference>
<evidence type="ECO:0000313" key="9">
    <source>
        <dbReference type="EMBL" id="KAG5681255.1"/>
    </source>
</evidence>
<evidence type="ECO:0000256" key="6">
    <source>
        <dbReference type="ARBA" id="ARBA00022859"/>
    </source>
</evidence>
<comment type="subcellular location">
    <subcellularLocation>
        <location evidence="1">Secreted</location>
    </subcellularLocation>
</comment>
<dbReference type="EMBL" id="JADBJN010000001">
    <property type="protein sequence ID" value="KAG5681255.1"/>
    <property type="molecule type" value="Genomic_DNA"/>
</dbReference>
<dbReference type="Pfam" id="PF03769">
    <property type="entry name" value="Attacin_C"/>
    <property type="match status" value="1"/>
</dbReference>
<feature type="domain" description="Attacin C-terminal" evidence="8">
    <location>
        <begin position="54"/>
        <end position="165"/>
    </location>
</feature>
<evidence type="ECO:0000256" key="4">
    <source>
        <dbReference type="ARBA" id="ARBA00022529"/>
    </source>
</evidence>
<reference evidence="9" key="1">
    <citation type="submission" date="2021-03" db="EMBL/GenBank/DDBJ databases">
        <title>Chromosome level genome of the anhydrobiotic midge Polypedilum vanderplanki.</title>
        <authorList>
            <person name="Yoshida Y."/>
            <person name="Kikawada T."/>
            <person name="Gusev O."/>
        </authorList>
    </citation>
    <scope>NUCLEOTIDE SEQUENCE</scope>
    <source>
        <strain evidence="9">NIAS01</strain>
        <tissue evidence="9">Whole body or cell culture</tissue>
    </source>
</reference>
<evidence type="ECO:0000313" key="10">
    <source>
        <dbReference type="Proteomes" id="UP001107558"/>
    </source>
</evidence>
<name>A0A9J6CHA9_POLVA</name>
<dbReference type="Proteomes" id="UP001107558">
    <property type="component" value="Chromosome 1"/>
</dbReference>
<keyword evidence="7" id="KW-0044">Antibiotic</keyword>
<gene>
    <name evidence="9" type="ORF">PVAND_010706</name>
</gene>
<dbReference type="InterPro" id="IPR005521">
    <property type="entry name" value="Attacin_C"/>
</dbReference>
<evidence type="ECO:0000256" key="7">
    <source>
        <dbReference type="ARBA" id="ARBA00023022"/>
    </source>
</evidence>
<keyword evidence="4" id="KW-0929">Antimicrobial</keyword>
<accession>A0A9J6CHA9</accession>
<dbReference type="GO" id="GO:0045087">
    <property type="term" value="P:innate immune response"/>
    <property type="evidence" value="ECO:0007669"/>
    <property type="project" value="UniProtKB-KW"/>
</dbReference>
<evidence type="ECO:0000259" key="8">
    <source>
        <dbReference type="Pfam" id="PF03769"/>
    </source>
</evidence>
<evidence type="ECO:0000256" key="1">
    <source>
        <dbReference type="ARBA" id="ARBA00004613"/>
    </source>
</evidence>